<dbReference type="GO" id="GO:0005524">
    <property type="term" value="F:ATP binding"/>
    <property type="evidence" value="ECO:0007669"/>
    <property type="project" value="InterPro"/>
</dbReference>
<name>A0A644VK05_9ZZZZ</name>
<reference evidence="2" key="1">
    <citation type="submission" date="2019-08" db="EMBL/GenBank/DDBJ databases">
        <authorList>
            <person name="Kucharzyk K."/>
            <person name="Murdoch R.W."/>
            <person name="Higgins S."/>
            <person name="Loffler F."/>
        </authorList>
    </citation>
    <scope>NUCLEOTIDE SEQUENCE</scope>
</reference>
<sequence>MMPSHYVFPGIGQHSKDLIVKKVAEYYGIKTVDLYRKTREREFVEPRQLATSIMKYACGMTHEDLSFEFRQSNGTIWHAKNTVINLYSSNSEYRNRVNEIMEILFPFAEERESILAKMLDPDSDKLKLREGRKVLPQRVRDVSLKTELCNY</sequence>
<dbReference type="EMBL" id="VSSQ01000316">
    <property type="protein sequence ID" value="MPL90933.1"/>
    <property type="molecule type" value="Genomic_DNA"/>
</dbReference>
<organism evidence="2">
    <name type="scientific">bioreactor metagenome</name>
    <dbReference type="NCBI Taxonomy" id="1076179"/>
    <lineage>
        <taxon>unclassified sequences</taxon>
        <taxon>metagenomes</taxon>
        <taxon>ecological metagenomes</taxon>
    </lineage>
</organism>
<proteinExistence type="predicted"/>
<dbReference type="AlphaFoldDB" id="A0A644VK05"/>
<dbReference type="GO" id="GO:0006270">
    <property type="term" value="P:DNA replication initiation"/>
    <property type="evidence" value="ECO:0007669"/>
    <property type="project" value="InterPro"/>
</dbReference>
<dbReference type="SMART" id="SM00760">
    <property type="entry name" value="Bac_DnaA_C"/>
    <property type="match status" value="1"/>
</dbReference>
<dbReference type="Gene3D" id="1.10.1750.10">
    <property type="match status" value="1"/>
</dbReference>
<evidence type="ECO:0000313" key="2">
    <source>
        <dbReference type="EMBL" id="MPL90933.1"/>
    </source>
</evidence>
<dbReference type="InterPro" id="IPR010921">
    <property type="entry name" value="Trp_repressor/repl_initiator"/>
</dbReference>
<protein>
    <submittedName>
        <fullName evidence="2">Chromosomal replication initiator protein DnaA</fullName>
    </submittedName>
</protein>
<comment type="caution">
    <text evidence="2">The sequence shown here is derived from an EMBL/GenBank/DDBJ whole genome shotgun (WGS) entry which is preliminary data.</text>
</comment>
<dbReference type="GO" id="GO:0006275">
    <property type="term" value="P:regulation of DNA replication"/>
    <property type="evidence" value="ECO:0007669"/>
    <property type="project" value="InterPro"/>
</dbReference>
<dbReference type="Pfam" id="PF08299">
    <property type="entry name" value="Bac_DnaA_C"/>
    <property type="match status" value="1"/>
</dbReference>
<dbReference type="GO" id="GO:0043565">
    <property type="term" value="F:sequence-specific DNA binding"/>
    <property type="evidence" value="ECO:0007669"/>
    <property type="project" value="InterPro"/>
</dbReference>
<accession>A0A644VK05</accession>
<gene>
    <name evidence="2" type="primary">dnaA_18</name>
    <name evidence="2" type="ORF">SDC9_36991</name>
</gene>
<feature type="domain" description="Chromosomal replication initiator DnaA C-terminal" evidence="1">
    <location>
        <begin position="15"/>
        <end position="83"/>
    </location>
</feature>
<dbReference type="CDD" id="cd06571">
    <property type="entry name" value="Bac_DnaA_C"/>
    <property type="match status" value="1"/>
</dbReference>
<dbReference type="InterPro" id="IPR013159">
    <property type="entry name" value="DnaA_C"/>
</dbReference>
<evidence type="ECO:0000259" key="1">
    <source>
        <dbReference type="SMART" id="SM00760"/>
    </source>
</evidence>
<dbReference type="SUPFAM" id="SSF48295">
    <property type="entry name" value="TrpR-like"/>
    <property type="match status" value="1"/>
</dbReference>